<dbReference type="AlphaFoldDB" id="G4NUW3"/>
<sequence>MTLKIGLAVIIKTYTHLSSTKQESAFSSYTIGKKHNRLEEAVIHRSEKK</sequence>
<reference evidence="1 2" key="1">
    <citation type="journal article" date="2012" name="J. Bacteriol.">
        <title>Whole-genome sequences of Bacillus subtilis and close relatives.</title>
        <authorList>
            <person name="Earl A.M."/>
            <person name="Eppinger M."/>
            <person name="Fricke W.F."/>
            <person name="Rosovitz M.J."/>
            <person name="Rasko D.A."/>
            <person name="Daugherty S."/>
            <person name="Losick R."/>
            <person name="Kolter R."/>
            <person name="Ravel J."/>
        </authorList>
    </citation>
    <scope>NUCLEOTIDE SEQUENCE [LARGE SCALE GENOMIC DNA]</scope>
    <source>
        <strain evidence="2">DSM 15029 / JCM 12233 / NBRC 101239 / NRRL B-23049 / TU-B-10</strain>
    </source>
</reference>
<keyword evidence="2" id="KW-1185">Reference proteome</keyword>
<proteinExistence type="predicted"/>
<name>G4NUW3_BACS4</name>
<dbReference type="EMBL" id="CP002905">
    <property type="protein sequence ID" value="AEP86041.1"/>
    <property type="molecule type" value="Genomic_DNA"/>
</dbReference>
<protein>
    <submittedName>
        <fullName evidence="1">Uncharacterized protein</fullName>
    </submittedName>
</protein>
<accession>G4NUW3</accession>
<dbReference type="HOGENOM" id="CLU_3132475_0_0_9"/>
<dbReference type="Proteomes" id="UP000002651">
    <property type="component" value="Chromosome"/>
</dbReference>
<evidence type="ECO:0000313" key="2">
    <source>
        <dbReference type="Proteomes" id="UP000002651"/>
    </source>
</evidence>
<dbReference type="KEGG" id="bst:GYO_1386"/>
<gene>
    <name evidence="1" type="ordered locus">GYO_1386</name>
</gene>
<organism evidence="1 2">
    <name type="scientific">Bacillus spizizenii (strain DSM 15029 / JCM 12233 / NBRC 101239 / NRRL B-23049 / TU-B-10)</name>
    <name type="common">Bacillus subtilis subsp. spizizenii</name>
    <dbReference type="NCBI Taxonomy" id="1052585"/>
    <lineage>
        <taxon>Bacteria</taxon>
        <taxon>Bacillati</taxon>
        <taxon>Bacillota</taxon>
        <taxon>Bacilli</taxon>
        <taxon>Bacillales</taxon>
        <taxon>Bacillaceae</taxon>
        <taxon>Bacillus</taxon>
    </lineage>
</organism>
<evidence type="ECO:0000313" key="1">
    <source>
        <dbReference type="EMBL" id="AEP86041.1"/>
    </source>
</evidence>